<organism evidence="13 14">
    <name type="scientific">Acidimicrobiia bacterium BACL6 MAG-120924-bin43</name>
    <dbReference type="NCBI Taxonomy" id="1655583"/>
    <lineage>
        <taxon>Bacteria</taxon>
        <taxon>Bacillati</taxon>
        <taxon>Actinomycetota</taxon>
        <taxon>Acidimicrobiia</taxon>
        <taxon>acIV cluster</taxon>
    </lineage>
</organism>
<evidence type="ECO:0000256" key="2">
    <source>
        <dbReference type="ARBA" id="ARBA00022547"/>
    </source>
</evidence>
<comment type="similarity">
    <text evidence="11">Belongs to the ATPase B chain family.</text>
</comment>
<comment type="function">
    <text evidence="9">F(1)F(0) ATP synthase produces ATP from ADP in the presence of a proton or sodium gradient. F-type ATPases consist of two structural domains, F(1) containing the extramembraneous catalytic core and F(0) containing the membrane proton channel, linked together by a central stalk and a peripheral stalk. During catalysis, ATP synthesis in the catalytic domain of F(1) is coupled via a rotary mechanism of the central stalk subunits to proton translocation.</text>
</comment>
<keyword evidence="7 12" id="KW-0472">Membrane</keyword>
<comment type="caution">
    <text evidence="13">The sequence shown here is derived from an EMBL/GenBank/DDBJ whole genome shotgun (WGS) entry which is preliminary data.</text>
</comment>
<evidence type="ECO:0008006" key="15">
    <source>
        <dbReference type="Google" id="ProtNLM"/>
    </source>
</evidence>
<evidence type="ECO:0000313" key="14">
    <source>
        <dbReference type="Proteomes" id="UP000051017"/>
    </source>
</evidence>
<keyword evidence="5 12" id="KW-1133">Transmembrane helix</keyword>
<dbReference type="GO" id="GO:0015078">
    <property type="term" value="F:proton transmembrane transporter activity"/>
    <property type="evidence" value="ECO:0007669"/>
    <property type="project" value="InterPro"/>
</dbReference>
<gene>
    <name evidence="13" type="ORF">ABR75_04720</name>
</gene>
<evidence type="ECO:0000256" key="3">
    <source>
        <dbReference type="ARBA" id="ARBA00022692"/>
    </source>
</evidence>
<keyword evidence="3 11" id="KW-0812">Transmembrane</keyword>
<feature type="transmembrane region" description="Helical" evidence="12">
    <location>
        <begin position="28"/>
        <end position="47"/>
    </location>
</feature>
<dbReference type="AlphaFoldDB" id="A0A0R2QAA7"/>
<dbReference type="InterPro" id="IPR002146">
    <property type="entry name" value="ATP_synth_b/b'su_bac/chlpt"/>
</dbReference>
<name>A0A0R2QAA7_9ACTN</name>
<comment type="subcellular location">
    <subcellularLocation>
        <location evidence="10">Endomembrane system</location>
        <topology evidence="10">Single-pass membrane protein</topology>
    </subcellularLocation>
</comment>
<sequence length="181" mass="19042">MIAQLIGLLASEDPNVTHHWLFPETAEIIYGGLSSVIVIGGLIKFAGPMAKKAMNGRTAKIQKQLDDAANALTTSSTEAVDIRAALGDIASERARMLAEADTQATAVLTEGRVRITAEVAELEAKAEADLNSARGRSSDELRAEIALLASIATPVVVQATLDDQTKNELIESFISSVGAGR</sequence>
<evidence type="ECO:0000256" key="1">
    <source>
        <dbReference type="ARBA" id="ARBA00022448"/>
    </source>
</evidence>
<evidence type="ECO:0000256" key="11">
    <source>
        <dbReference type="RuleBase" id="RU003848"/>
    </source>
</evidence>
<proteinExistence type="inferred from homology"/>
<evidence type="ECO:0000256" key="12">
    <source>
        <dbReference type="SAM" id="Phobius"/>
    </source>
</evidence>
<dbReference type="GO" id="GO:0012505">
    <property type="term" value="C:endomembrane system"/>
    <property type="evidence" value="ECO:0007669"/>
    <property type="project" value="UniProtKB-SubCell"/>
</dbReference>
<dbReference type="EMBL" id="LIBJ01000173">
    <property type="protein sequence ID" value="KRO47297.1"/>
    <property type="molecule type" value="Genomic_DNA"/>
</dbReference>
<keyword evidence="2 11" id="KW-0138">CF(0)</keyword>
<keyword evidence="4 11" id="KW-0375">Hydrogen ion transport</keyword>
<dbReference type="GO" id="GO:0045259">
    <property type="term" value="C:proton-transporting ATP synthase complex"/>
    <property type="evidence" value="ECO:0007669"/>
    <property type="project" value="UniProtKB-KW"/>
</dbReference>
<dbReference type="CDD" id="cd06503">
    <property type="entry name" value="ATP-synt_Fo_b"/>
    <property type="match status" value="1"/>
</dbReference>
<evidence type="ECO:0000256" key="8">
    <source>
        <dbReference type="ARBA" id="ARBA00023310"/>
    </source>
</evidence>
<reference evidence="13 14" key="1">
    <citation type="submission" date="2015-10" db="EMBL/GenBank/DDBJ databases">
        <title>Metagenome-Assembled Genomes uncover a global brackish microbiome.</title>
        <authorList>
            <person name="Hugerth L.W."/>
            <person name="Larsson J."/>
            <person name="Alneberg J."/>
            <person name="Lindh M.V."/>
            <person name="Legrand C."/>
            <person name="Pinhassi J."/>
            <person name="Andersson A.F."/>
        </authorList>
    </citation>
    <scope>NUCLEOTIDE SEQUENCE [LARGE SCALE GENOMIC DNA]</scope>
    <source>
        <strain evidence="13">BACL6 MAG-120924-bin43</strain>
    </source>
</reference>
<dbReference type="Proteomes" id="UP000051017">
    <property type="component" value="Unassembled WGS sequence"/>
</dbReference>
<evidence type="ECO:0000256" key="9">
    <source>
        <dbReference type="ARBA" id="ARBA00025198"/>
    </source>
</evidence>
<accession>A0A0R2QAA7</accession>
<evidence type="ECO:0000256" key="6">
    <source>
        <dbReference type="ARBA" id="ARBA00023065"/>
    </source>
</evidence>
<keyword evidence="1 11" id="KW-0813">Transport</keyword>
<protein>
    <recommendedName>
        <fullName evidence="15">ATP synthase subunit b</fullName>
    </recommendedName>
</protein>
<keyword evidence="8" id="KW-0066">ATP synthesis</keyword>
<evidence type="ECO:0000313" key="13">
    <source>
        <dbReference type="EMBL" id="KRO47297.1"/>
    </source>
</evidence>
<dbReference type="Pfam" id="PF00430">
    <property type="entry name" value="ATP-synt_B"/>
    <property type="match status" value="1"/>
</dbReference>
<evidence type="ECO:0000256" key="10">
    <source>
        <dbReference type="ARBA" id="ARBA00037847"/>
    </source>
</evidence>
<dbReference type="GO" id="GO:0015986">
    <property type="term" value="P:proton motive force-driven ATP synthesis"/>
    <property type="evidence" value="ECO:0007669"/>
    <property type="project" value="InterPro"/>
</dbReference>
<evidence type="ECO:0000256" key="4">
    <source>
        <dbReference type="ARBA" id="ARBA00022781"/>
    </source>
</evidence>
<evidence type="ECO:0000256" key="7">
    <source>
        <dbReference type="ARBA" id="ARBA00023136"/>
    </source>
</evidence>
<keyword evidence="6 11" id="KW-0406">Ion transport</keyword>
<evidence type="ECO:0000256" key="5">
    <source>
        <dbReference type="ARBA" id="ARBA00022989"/>
    </source>
</evidence>